<dbReference type="InterPro" id="IPR039565">
    <property type="entry name" value="BamD-like"/>
</dbReference>
<evidence type="ECO:0000256" key="2">
    <source>
        <dbReference type="PROSITE-ProRule" id="PRU00339"/>
    </source>
</evidence>
<evidence type="ECO:0000256" key="3">
    <source>
        <dbReference type="SAM" id="Coils"/>
    </source>
</evidence>
<evidence type="ECO:0000313" key="6">
    <source>
        <dbReference type="Proteomes" id="UP000184001"/>
    </source>
</evidence>
<evidence type="ECO:0000256" key="1">
    <source>
        <dbReference type="ARBA" id="ARBA00022729"/>
    </source>
</evidence>
<dbReference type="Gene3D" id="1.25.40.10">
    <property type="entry name" value="Tetratricopeptide repeat domain"/>
    <property type="match status" value="1"/>
</dbReference>
<keyword evidence="3" id="KW-0175">Coiled coil</keyword>
<proteinExistence type="inferred from homology"/>
<dbReference type="InterPro" id="IPR011990">
    <property type="entry name" value="TPR-like_helical_dom_sf"/>
</dbReference>
<dbReference type="HAMAP" id="MF_02066">
    <property type="entry name" value="CpoB"/>
    <property type="match status" value="1"/>
</dbReference>
<dbReference type="InterPro" id="IPR034706">
    <property type="entry name" value="CpoB"/>
</dbReference>
<dbReference type="EMBL" id="FQZR01000002">
    <property type="protein sequence ID" value="SHI65333.1"/>
    <property type="molecule type" value="Genomic_DNA"/>
</dbReference>
<evidence type="ECO:0000259" key="4">
    <source>
        <dbReference type="Pfam" id="PF13525"/>
    </source>
</evidence>
<dbReference type="InterPro" id="IPR014162">
    <property type="entry name" value="CpoB_C"/>
</dbReference>
<dbReference type="InterPro" id="IPR019734">
    <property type="entry name" value="TPR_rpt"/>
</dbReference>
<dbReference type="PROSITE" id="PS51257">
    <property type="entry name" value="PROKAR_LIPOPROTEIN"/>
    <property type="match status" value="1"/>
</dbReference>
<keyword evidence="1" id="KW-0732">Signal</keyword>
<dbReference type="RefSeq" id="WP_020001700.1">
    <property type="nucleotide sequence ID" value="NZ_CP192219.1"/>
</dbReference>
<dbReference type="SUPFAM" id="SSF48452">
    <property type="entry name" value="TPR-like"/>
    <property type="match status" value="1"/>
</dbReference>
<protein>
    <submittedName>
        <fullName evidence="5">Tol-pal system protein YbgF</fullName>
    </submittedName>
</protein>
<name>A0A8G2FGT7_9BACT</name>
<dbReference type="GO" id="GO:0051301">
    <property type="term" value="P:cell division"/>
    <property type="evidence" value="ECO:0007669"/>
    <property type="project" value="InterPro"/>
</dbReference>
<dbReference type="Proteomes" id="UP000184001">
    <property type="component" value="Unassembled WGS sequence"/>
</dbReference>
<accession>A0A8G2FGT7</accession>
<dbReference type="PROSITE" id="PS50005">
    <property type="entry name" value="TPR"/>
    <property type="match status" value="1"/>
</dbReference>
<dbReference type="Pfam" id="PF13525">
    <property type="entry name" value="YfiO"/>
    <property type="match status" value="1"/>
</dbReference>
<organism evidence="5 6">
    <name type="scientific">Halodesulfovibrio aestuarii</name>
    <dbReference type="NCBI Taxonomy" id="126333"/>
    <lineage>
        <taxon>Bacteria</taxon>
        <taxon>Pseudomonadati</taxon>
        <taxon>Thermodesulfobacteriota</taxon>
        <taxon>Desulfovibrionia</taxon>
        <taxon>Desulfovibrionales</taxon>
        <taxon>Desulfovibrionaceae</taxon>
        <taxon>Halodesulfovibrio</taxon>
    </lineage>
</organism>
<keyword evidence="2" id="KW-0802">TPR repeat</keyword>
<gene>
    <name evidence="5" type="ORF">SAMN05660830_00575</name>
</gene>
<feature type="domain" description="Outer membrane lipoprotein BamD-like" evidence="4">
    <location>
        <begin position="179"/>
        <end position="297"/>
    </location>
</feature>
<dbReference type="AlphaFoldDB" id="A0A8G2FGT7"/>
<comment type="caution">
    <text evidence="5">The sequence shown here is derived from an EMBL/GenBank/DDBJ whole genome shotgun (WGS) entry which is preliminary data.</text>
</comment>
<evidence type="ECO:0000313" key="5">
    <source>
        <dbReference type="EMBL" id="SHI65333.1"/>
    </source>
</evidence>
<dbReference type="NCBIfam" id="TIGR02795">
    <property type="entry name" value="tol_pal_ybgF"/>
    <property type="match status" value="1"/>
</dbReference>
<feature type="repeat" description="TPR" evidence="2">
    <location>
        <begin position="217"/>
        <end position="250"/>
    </location>
</feature>
<sequence length="300" mass="33459">MRITIRITIVCLSTLFLLACVKQEQVNLLERKLSQQEQQILVLNNSLGSTSQALETVRPEQADIWSELKGMKVSVATLEGQIEDVQTETGTMASLEADVANIKQRITQIEGAMRMMSSQLGIENHLPAPAPQKTPTQSADSGAMLPPQNGQVIPGTPPVAVPTPVAPATPPQKVAPEDLAETLYKSALDAFNERRYEDAQRMWSEYEKTYPKSKLAANAKFWQGEAYFQMKNYPRATLAYEDVIKKYPHSNKYPQALLKQGLSFIKQGKTNAGKFRLNQLIEKFPKSVEAKRAKQELAKQ</sequence>
<reference evidence="5 6" key="1">
    <citation type="submission" date="2016-11" db="EMBL/GenBank/DDBJ databases">
        <authorList>
            <person name="Varghese N."/>
            <person name="Submissions S."/>
        </authorList>
    </citation>
    <scope>NUCLEOTIDE SEQUENCE [LARGE SCALE GENOMIC DNA]</scope>
    <source>
        <strain evidence="5 6">DSM 17919</strain>
    </source>
</reference>
<feature type="coiled-coil region" evidence="3">
    <location>
        <begin position="26"/>
        <end position="112"/>
    </location>
</feature>